<dbReference type="AlphaFoldDB" id="A0A9W7CQX5"/>
<name>A0A9W7CQX5_9STRA</name>
<dbReference type="OrthoDB" id="125423at2759"/>
<feature type="compositionally biased region" description="Polar residues" evidence="1">
    <location>
        <begin position="27"/>
        <end position="37"/>
    </location>
</feature>
<keyword evidence="3" id="KW-1185">Reference proteome</keyword>
<evidence type="ECO:0000313" key="2">
    <source>
        <dbReference type="EMBL" id="GMF39358.1"/>
    </source>
</evidence>
<evidence type="ECO:0000256" key="1">
    <source>
        <dbReference type="SAM" id="MobiDB-lite"/>
    </source>
</evidence>
<reference evidence="2" key="1">
    <citation type="submission" date="2023-04" db="EMBL/GenBank/DDBJ databases">
        <title>Phytophthora lilii NBRC 32176.</title>
        <authorList>
            <person name="Ichikawa N."/>
            <person name="Sato H."/>
            <person name="Tonouchi N."/>
        </authorList>
    </citation>
    <scope>NUCLEOTIDE SEQUENCE</scope>
    <source>
        <strain evidence="2">NBRC 32176</strain>
    </source>
</reference>
<gene>
    <name evidence="2" type="ORF">Plil01_001629300</name>
</gene>
<feature type="region of interest" description="Disordered" evidence="1">
    <location>
        <begin position="1"/>
        <end position="43"/>
    </location>
</feature>
<feature type="compositionally biased region" description="Polar residues" evidence="1">
    <location>
        <begin position="1"/>
        <end position="12"/>
    </location>
</feature>
<sequence>MNTSDLLNSPSHGTAECLDQGDRQRLRGSSTTRSRPSNGVAAITPKPKRAKLDHAQGSTIAAACVHDNERKRPYRLSTTRKMRRRAHEEYESHVFNLALDVNELRQQVGYLLECRDLWLTRLFVYRQEFEGTVLVVVTQFLNEFSNGGASVTANELNCYFPRGASNLVLGRGTHVFSHRSWSNTSTKVLSFVEEEEDGGPAEAAEAAETRRLCGGSNGCVVEALGIFAGRTKREMLATFYPHVLSDEALVSRLIGFNVTRPIRFAVYFDDRRRITHQVTSHRHRIGDGSQASPSDFAGLMGSRVSKLDEAAPLASKTR</sequence>
<organism evidence="2 3">
    <name type="scientific">Phytophthora lilii</name>
    <dbReference type="NCBI Taxonomy" id="2077276"/>
    <lineage>
        <taxon>Eukaryota</taxon>
        <taxon>Sar</taxon>
        <taxon>Stramenopiles</taxon>
        <taxon>Oomycota</taxon>
        <taxon>Peronosporomycetes</taxon>
        <taxon>Peronosporales</taxon>
        <taxon>Peronosporaceae</taxon>
        <taxon>Phytophthora</taxon>
    </lineage>
</organism>
<evidence type="ECO:0000313" key="3">
    <source>
        <dbReference type="Proteomes" id="UP001165083"/>
    </source>
</evidence>
<accession>A0A9W7CQX5</accession>
<protein>
    <submittedName>
        <fullName evidence="2">Unnamed protein product</fullName>
    </submittedName>
</protein>
<dbReference type="Proteomes" id="UP001165083">
    <property type="component" value="Unassembled WGS sequence"/>
</dbReference>
<proteinExistence type="predicted"/>
<dbReference type="EMBL" id="BSXW01001824">
    <property type="protein sequence ID" value="GMF39358.1"/>
    <property type="molecule type" value="Genomic_DNA"/>
</dbReference>
<comment type="caution">
    <text evidence="2">The sequence shown here is derived from an EMBL/GenBank/DDBJ whole genome shotgun (WGS) entry which is preliminary data.</text>
</comment>